<name>V7C1U5_PHAVU</name>
<dbReference type="EMBL" id="CM002291">
    <property type="protein sequence ID" value="ESW24114.1"/>
    <property type="molecule type" value="Genomic_DNA"/>
</dbReference>
<dbReference type="Gramene" id="ESW24114">
    <property type="protein sequence ID" value="ESW24114"/>
    <property type="gene ID" value="PHAVU_004G104000g"/>
</dbReference>
<evidence type="ECO:0000256" key="1">
    <source>
        <dbReference type="SAM" id="Phobius"/>
    </source>
</evidence>
<dbReference type="AlphaFoldDB" id="V7C1U5"/>
<reference evidence="3" key="1">
    <citation type="journal article" date="2014" name="Nat. Genet.">
        <title>A reference genome for common bean and genome-wide analysis of dual domestications.</title>
        <authorList>
            <person name="Schmutz J."/>
            <person name="McClean P.E."/>
            <person name="Mamidi S."/>
            <person name="Wu G.A."/>
            <person name="Cannon S.B."/>
            <person name="Grimwood J."/>
            <person name="Jenkins J."/>
            <person name="Shu S."/>
            <person name="Song Q."/>
            <person name="Chavarro C."/>
            <person name="Torres-Torres M."/>
            <person name="Geffroy V."/>
            <person name="Moghaddam S.M."/>
            <person name="Gao D."/>
            <person name="Abernathy B."/>
            <person name="Barry K."/>
            <person name="Blair M."/>
            <person name="Brick M.A."/>
            <person name="Chovatia M."/>
            <person name="Gepts P."/>
            <person name="Goodstein D.M."/>
            <person name="Gonzales M."/>
            <person name="Hellsten U."/>
            <person name="Hyten D.L."/>
            <person name="Jia G."/>
            <person name="Kelly J.D."/>
            <person name="Kudrna D."/>
            <person name="Lee R."/>
            <person name="Richard M.M."/>
            <person name="Miklas P.N."/>
            <person name="Osorno J.M."/>
            <person name="Rodrigues J."/>
            <person name="Thareau V."/>
            <person name="Urrea C.A."/>
            <person name="Wang M."/>
            <person name="Yu Y."/>
            <person name="Zhang M."/>
            <person name="Wing R.A."/>
            <person name="Cregan P.B."/>
            <person name="Rokhsar D.S."/>
            <person name="Jackson S.A."/>
        </authorList>
    </citation>
    <scope>NUCLEOTIDE SEQUENCE [LARGE SCALE GENOMIC DNA]</scope>
    <source>
        <strain evidence="3">cv. G19833</strain>
    </source>
</reference>
<dbReference type="SMR" id="V7C1U5"/>
<dbReference type="Proteomes" id="UP000000226">
    <property type="component" value="Chromosome 4"/>
</dbReference>
<accession>V7C1U5</accession>
<protein>
    <submittedName>
        <fullName evidence="2">Uncharacterized protein</fullName>
    </submittedName>
</protein>
<keyword evidence="3" id="KW-1185">Reference proteome</keyword>
<gene>
    <name evidence="2" type="ORF">PHAVU_004G104000g</name>
</gene>
<evidence type="ECO:0000313" key="2">
    <source>
        <dbReference type="EMBL" id="ESW24114.1"/>
    </source>
</evidence>
<sequence length="72" mass="8619">MDKMKREHWKLAQAWERICDISKAEFEKVYQCLGVRLEAMVGLLISHILFIKSVFLSVFFLFFYSSWVLKLT</sequence>
<evidence type="ECO:0000313" key="3">
    <source>
        <dbReference type="Proteomes" id="UP000000226"/>
    </source>
</evidence>
<feature type="transmembrane region" description="Helical" evidence="1">
    <location>
        <begin position="41"/>
        <end position="64"/>
    </location>
</feature>
<keyword evidence="1" id="KW-0812">Transmembrane</keyword>
<keyword evidence="1" id="KW-0472">Membrane</keyword>
<organism evidence="2 3">
    <name type="scientific">Phaseolus vulgaris</name>
    <name type="common">Kidney bean</name>
    <name type="synonym">French bean</name>
    <dbReference type="NCBI Taxonomy" id="3885"/>
    <lineage>
        <taxon>Eukaryota</taxon>
        <taxon>Viridiplantae</taxon>
        <taxon>Streptophyta</taxon>
        <taxon>Embryophyta</taxon>
        <taxon>Tracheophyta</taxon>
        <taxon>Spermatophyta</taxon>
        <taxon>Magnoliopsida</taxon>
        <taxon>eudicotyledons</taxon>
        <taxon>Gunneridae</taxon>
        <taxon>Pentapetalae</taxon>
        <taxon>rosids</taxon>
        <taxon>fabids</taxon>
        <taxon>Fabales</taxon>
        <taxon>Fabaceae</taxon>
        <taxon>Papilionoideae</taxon>
        <taxon>50 kb inversion clade</taxon>
        <taxon>NPAAA clade</taxon>
        <taxon>indigoferoid/millettioid clade</taxon>
        <taxon>Phaseoleae</taxon>
        <taxon>Phaseolus</taxon>
    </lineage>
</organism>
<proteinExistence type="predicted"/>
<keyword evidence="1" id="KW-1133">Transmembrane helix</keyword>
<dbReference type="OrthoDB" id="68056at2759"/>